<accession>A0ABM9I542</accession>
<organism evidence="1 2">
    <name type="scientific">Methylocaldum szegediense</name>
    <dbReference type="NCBI Taxonomy" id="73780"/>
    <lineage>
        <taxon>Bacteria</taxon>
        <taxon>Pseudomonadati</taxon>
        <taxon>Pseudomonadota</taxon>
        <taxon>Gammaproteobacteria</taxon>
        <taxon>Methylococcales</taxon>
        <taxon>Methylococcaceae</taxon>
        <taxon>Methylocaldum</taxon>
    </lineage>
</organism>
<dbReference type="EMBL" id="OX458333">
    <property type="protein sequence ID" value="CAI8898832.1"/>
    <property type="molecule type" value="Genomic_DNA"/>
</dbReference>
<dbReference type="Proteomes" id="UP001162030">
    <property type="component" value="Chromosome"/>
</dbReference>
<protein>
    <submittedName>
        <fullName evidence="1">Uncharacterized protein</fullName>
    </submittedName>
</protein>
<sequence length="86" mass="9941">MAVTLKERVAIESLCRQGVDPGSVEWRVMSRVEGLLAHFQCSAIISGNVMAELERDGRQTQIFAYRDQRERVDNARFSRYNRTDYS</sequence>
<evidence type="ECO:0000313" key="1">
    <source>
        <dbReference type="EMBL" id="CAI8898832.1"/>
    </source>
</evidence>
<name>A0ABM9I542_9GAMM</name>
<evidence type="ECO:0000313" key="2">
    <source>
        <dbReference type="Proteomes" id="UP001162030"/>
    </source>
</evidence>
<keyword evidence="2" id="KW-1185">Reference proteome</keyword>
<gene>
    <name evidence="1" type="ORF">MSZNOR_3399</name>
</gene>
<reference evidence="1 2" key="1">
    <citation type="submission" date="2023-03" db="EMBL/GenBank/DDBJ databases">
        <authorList>
            <person name="Pearce D."/>
        </authorList>
    </citation>
    <scope>NUCLEOTIDE SEQUENCE [LARGE SCALE GENOMIC DNA]</scope>
    <source>
        <strain evidence="1">Msz</strain>
    </source>
</reference>
<proteinExistence type="predicted"/>